<dbReference type="PANTHER" id="PTHR48081">
    <property type="entry name" value="AB HYDROLASE SUPERFAMILY PROTEIN C4A8.06C"/>
    <property type="match status" value="1"/>
</dbReference>
<dbReference type="PANTHER" id="PTHR48081:SF6">
    <property type="entry name" value="PEPTIDASE S9 PROLYL OLIGOPEPTIDASE CATALYTIC DOMAIN-CONTAINING PROTEIN"/>
    <property type="match status" value="1"/>
</dbReference>
<dbReference type="InterPro" id="IPR029058">
    <property type="entry name" value="AB_hydrolase_fold"/>
</dbReference>
<evidence type="ECO:0000256" key="1">
    <source>
        <dbReference type="ARBA" id="ARBA00022801"/>
    </source>
</evidence>
<sequence length="276" mass="28864">MSADLASNLQVIPAEPPFSGARPAVLVLPGGGYRFHAPHEGEGVARWWSSVGCHAAVLHYPLPSESPWPSPLAAAREALQWWRTGDHGLAVDARAVGVFGASSGGHLAGLLATGAILGSLEQAPSSPPRPDFAVLAYSVADLDLLPDVAVSGMLGGRMELRAELSPVTHLGAETCPLFVWTTMEDPPGLTNALRWAEAAQEVGASLELHVYPEGWHGLGLADGVSWGDPPAGERMPPLASIPHTATWRDACQRWLDDVVLGNEPTGPGGLTAPSSR</sequence>
<feature type="domain" description="Alpha/beta hydrolase fold-3" evidence="2">
    <location>
        <begin position="28"/>
        <end position="217"/>
    </location>
</feature>
<dbReference type="Proteomes" id="UP000575985">
    <property type="component" value="Unassembled WGS sequence"/>
</dbReference>
<dbReference type="EMBL" id="JACCFO010000001">
    <property type="protein sequence ID" value="NYI97818.1"/>
    <property type="molecule type" value="Genomic_DNA"/>
</dbReference>
<name>A0A853BQY4_9ACTN</name>
<dbReference type="GO" id="GO:0016787">
    <property type="term" value="F:hydrolase activity"/>
    <property type="evidence" value="ECO:0007669"/>
    <property type="project" value="UniProtKB-KW"/>
</dbReference>
<dbReference type="SUPFAM" id="SSF53474">
    <property type="entry name" value="alpha/beta-Hydrolases"/>
    <property type="match status" value="1"/>
</dbReference>
<dbReference type="RefSeq" id="WP_179769089.1">
    <property type="nucleotide sequence ID" value="NZ_JACCFO010000001.1"/>
</dbReference>
<organism evidence="3 4">
    <name type="scientific">Streptomonospora nanhaiensis</name>
    <dbReference type="NCBI Taxonomy" id="1323731"/>
    <lineage>
        <taxon>Bacteria</taxon>
        <taxon>Bacillati</taxon>
        <taxon>Actinomycetota</taxon>
        <taxon>Actinomycetes</taxon>
        <taxon>Streptosporangiales</taxon>
        <taxon>Nocardiopsidaceae</taxon>
        <taxon>Streptomonospora</taxon>
    </lineage>
</organism>
<comment type="caution">
    <text evidence="3">The sequence shown here is derived from an EMBL/GenBank/DDBJ whole genome shotgun (WGS) entry which is preliminary data.</text>
</comment>
<dbReference type="Gene3D" id="3.40.50.1820">
    <property type="entry name" value="alpha/beta hydrolase"/>
    <property type="match status" value="1"/>
</dbReference>
<keyword evidence="4" id="KW-1185">Reference proteome</keyword>
<dbReference type="AlphaFoldDB" id="A0A853BQY4"/>
<proteinExistence type="predicted"/>
<evidence type="ECO:0000313" key="4">
    <source>
        <dbReference type="Proteomes" id="UP000575985"/>
    </source>
</evidence>
<evidence type="ECO:0000313" key="3">
    <source>
        <dbReference type="EMBL" id="NYI97818.1"/>
    </source>
</evidence>
<dbReference type="InterPro" id="IPR050300">
    <property type="entry name" value="GDXG_lipolytic_enzyme"/>
</dbReference>
<dbReference type="InterPro" id="IPR013094">
    <property type="entry name" value="AB_hydrolase_3"/>
</dbReference>
<evidence type="ECO:0000259" key="2">
    <source>
        <dbReference type="Pfam" id="PF07859"/>
    </source>
</evidence>
<accession>A0A853BQY4</accession>
<reference evidence="3 4" key="1">
    <citation type="submission" date="2020-07" db="EMBL/GenBank/DDBJ databases">
        <title>Sequencing the genomes of 1000 actinobacteria strains.</title>
        <authorList>
            <person name="Klenk H.-P."/>
        </authorList>
    </citation>
    <scope>NUCLEOTIDE SEQUENCE [LARGE SCALE GENOMIC DNA]</scope>
    <source>
        <strain evidence="3 4">DSM 45927</strain>
    </source>
</reference>
<keyword evidence="1" id="KW-0378">Hydrolase</keyword>
<protein>
    <submittedName>
        <fullName evidence="3">Acetyl esterase/lipase</fullName>
    </submittedName>
</protein>
<dbReference type="Pfam" id="PF07859">
    <property type="entry name" value="Abhydrolase_3"/>
    <property type="match status" value="1"/>
</dbReference>
<gene>
    <name evidence="3" type="ORF">HNR12_004095</name>
</gene>